<dbReference type="InterPro" id="IPR004887">
    <property type="entry name" value="GSH_synth_subst-bd"/>
</dbReference>
<accession>A0A8J8NQY3</accession>
<dbReference type="GO" id="GO:0005524">
    <property type="term" value="F:ATP binding"/>
    <property type="evidence" value="ECO:0007669"/>
    <property type="project" value="UniProtKB-UniRule"/>
</dbReference>
<dbReference type="SUPFAM" id="SSF56059">
    <property type="entry name" value="Glutathione synthetase ATP-binding domain-like"/>
    <property type="match status" value="1"/>
</dbReference>
<proteinExistence type="inferred from homology"/>
<feature type="binding site" evidence="10">
    <location>
        <position position="456"/>
    </location>
    <ligand>
        <name>ATP</name>
        <dbReference type="ChEBI" id="CHEBI:30616"/>
    </ligand>
</feature>
<keyword evidence="4 9" id="KW-0317">Glutathione biosynthesis</keyword>
<name>A0A8J8NQY3_HALGN</name>
<protein>
    <recommendedName>
        <fullName evidence="9">Glutathione synthetase</fullName>
        <shortName evidence="9">GSH-S</shortName>
        <ecNumber evidence="9">6.3.2.3</ecNumber>
    </recommendedName>
</protein>
<dbReference type="UniPathway" id="UPA00142">
    <property type="reaction ID" value="UER00210"/>
</dbReference>
<dbReference type="NCBIfam" id="TIGR01986">
    <property type="entry name" value="glut_syn_euk"/>
    <property type="match status" value="1"/>
</dbReference>
<keyword evidence="3 9" id="KW-0436">Ligase</keyword>
<comment type="cofactor">
    <cofactor evidence="9 11">
        <name>Mg(2+)</name>
        <dbReference type="ChEBI" id="CHEBI:18420"/>
    </cofactor>
    <text evidence="9 11">Binds 1 Mg(2+) ion per subunit.</text>
</comment>
<keyword evidence="6 9" id="KW-0547">Nucleotide-binding</keyword>
<sequence>MEQAGKHQFTDEERSQVVTDFIEVAMVKGLSMKSSANPAEVAYSHVPISLFPTPYPVEHYENAKQLQNPLEEMIGALVRKPDIIHEVLRYFQEQDPFLKRLVDMSKKYNSPSQKFRQNYHSLILRSDYMIDAPTNSLKLVEYNTIASSLSSHCQNVKKIQQLIRQKYGDRLSFNYTETPAYDDLINSENFQHMARVFNRTCELYLQSTSTKTKTTKDLCVLFVIDEGERNICDQKLIEVELFERFGICSLRMTFAQLAERLQRDEETGTLFVDKSEKQQGREVAFVYYRTGYQVEHYKHEKAWETRELLECSIALKCPSIDVHLTTFKKFQQAFSDEALLKKVMGQQLEREAEKIKGLFKGIWTLEYIETDPEVQQVVQKAITNPKGYVIKPQKEGGGNNFYGFAVKEMLEKAHSSPESLENLKQYLIMERIYPPEIPAHMVREGRLLSSSATLQEMGIYSSLFINVSEGAIPINEHGIFGCLVRTKTADSDEGGVVAGFSVVDQPFLTHEIGPLREGIIIKGFVSNF</sequence>
<evidence type="ECO:0000313" key="14">
    <source>
        <dbReference type="Proteomes" id="UP000785679"/>
    </source>
</evidence>
<feature type="binding site" evidence="10">
    <location>
        <position position="234"/>
    </location>
    <ligand>
        <name>substrate</name>
    </ligand>
</feature>
<organism evidence="13 14">
    <name type="scientific">Halteria grandinella</name>
    <dbReference type="NCBI Taxonomy" id="5974"/>
    <lineage>
        <taxon>Eukaryota</taxon>
        <taxon>Sar</taxon>
        <taxon>Alveolata</taxon>
        <taxon>Ciliophora</taxon>
        <taxon>Intramacronucleata</taxon>
        <taxon>Spirotrichea</taxon>
        <taxon>Stichotrichia</taxon>
        <taxon>Sporadotrichida</taxon>
        <taxon>Halteriidae</taxon>
        <taxon>Halteria</taxon>
    </lineage>
</organism>
<comment type="similarity">
    <text evidence="2 9">Belongs to the eukaryotic GSH synthase family.</text>
</comment>
<evidence type="ECO:0000256" key="4">
    <source>
        <dbReference type="ARBA" id="ARBA00022684"/>
    </source>
</evidence>
<evidence type="ECO:0000256" key="9">
    <source>
        <dbReference type="PIRNR" id="PIRNR001558"/>
    </source>
</evidence>
<evidence type="ECO:0000256" key="10">
    <source>
        <dbReference type="PIRSR" id="PIRSR001558-1"/>
    </source>
</evidence>
<evidence type="ECO:0000256" key="7">
    <source>
        <dbReference type="ARBA" id="ARBA00022840"/>
    </source>
</evidence>
<dbReference type="Proteomes" id="UP000785679">
    <property type="component" value="Unassembled WGS sequence"/>
</dbReference>
<dbReference type="Gene3D" id="3.40.50.1760">
    <property type="entry name" value="Glutathione synthase, substrate-binding domain superfamily, eukaryotic"/>
    <property type="match status" value="1"/>
</dbReference>
<gene>
    <name evidence="13" type="ORF">FGO68_gene7423</name>
</gene>
<dbReference type="SUPFAM" id="SSF52440">
    <property type="entry name" value="PreATP-grasp domain"/>
    <property type="match status" value="1"/>
</dbReference>
<dbReference type="Gene3D" id="1.10.1080.10">
    <property type="entry name" value="Glutathione Synthetase, Chain A, domain 3"/>
    <property type="match status" value="1"/>
</dbReference>
<keyword evidence="5 9" id="KW-0479">Metal-binding</keyword>
<dbReference type="EC" id="6.3.2.3" evidence="9"/>
<dbReference type="Gene3D" id="3.30.1490.80">
    <property type="match status" value="1"/>
</dbReference>
<feature type="binding site" evidence="10">
    <location>
        <begin position="391"/>
        <end position="400"/>
    </location>
    <ligand>
        <name>ATP</name>
        <dbReference type="ChEBI" id="CHEBI:30616"/>
    </ligand>
</feature>
<dbReference type="InterPro" id="IPR014709">
    <property type="entry name" value="Glutathione_synthase_C_euk"/>
</dbReference>
<evidence type="ECO:0000256" key="5">
    <source>
        <dbReference type="ARBA" id="ARBA00022723"/>
    </source>
</evidence>
<keyword evidence="8 9" id="KW-0460">Magnesium</keyword>
<dbReference type="Gene3D" id="3.30.470.20">
    <property type="entry name" value="ATP-grasp fold, B domain"/>
    <property type="match status" value="1"/>
</dbReference>
<dbReference type="OrthoDB" id="2020073at2759"/>
<feature type="binding site" evidence="10">
    <location>
        <position position="328"/>
    </location>
    <ligand>
        <name>ATP</name>
        <dbReference type="ChEBI" id="CHEBI:30616"/>
    </ligand>
</feature>
<dbReference type="InterPro" id="IPR014042">
    <property type="entry name" value="Glutathione_synthase_a-hlx"/>
</dbReference>
<evidence type="ECO:0000256" key="1">
    <source>
        <dbReference type="ARBA" id="ARBA00004965"/>
    </source>
</evidence>
<dbReference type="EMBL" id="RRYP01008281">
    <property type="protein sequence ID" value="TNV79883.1"/>
    <property type="molecule type" value="Genomic_DNA"/>
</dbReference>
<dbReference type="GO" id="GO:0000287">
    <property type="term" value="F:magnesium ion binding"/>
    <property type="evidence" value="ECO:0007669"/>
    <property type="project" value="UniProtKB-UniRule"/>
</dbReference>
<feature type="binding site" evidence="10">
    <location>
        <position position="493"/>
    </location>
    <ligand>
        <name>ATP</name>
        <dbReference type="ChEBI" id="CHEBI:30616"/>
    </ligand>
</feature>
<dbReference type="GO" id="GO:0005829">
    <property type="term" value="C:cytosol"/>
    <property type="evidence" value="ECO:0007669"/>
    <property type="project" value="TreeGrafter"/>
</dbReference>
<dbReference type="Pfam" id="PF03917">
    <property type="entry name" value="GSH_synth_ATP"/>
    <property type="match status" value="1"/>
</dbReference>
<evidence type="ECO:0000256" key="8">
    <source>
        <dbReference type="ARBA" id="ARBA00022842"/>
    </source>
</evidence>
<feature type="binding site" evidence="10">
    <location>
        <begin position="429"/>
        <end position="432"/>
    </location>
    <ligand>
        <name>ATP</name>
        <dbReference type="ChEBI" id="CHEBI:30616"/>
    </ligand>
</feature>
<evidence type="ECO:0000259" key="12">
    <source>
        <dbReference type="Pfam" id="PF03199"/>
    </source>
</evidence>
<dbReference type="InterPro" id="IPR005615">
    <property type="entry name" value="Glutathione_synthase"/>
</dbReference>
<comment type="catalytic activity">
    <reaction evidence="9">
        <text>gamma-L-glutamyl-L-cysteine + glycine + ATP = glutathione + ADP + phosphate + H(+)</text>
        <dbReference type="Rhea" id="RHEA:13557"/>
        <dbReference type="ChEBI" id="CHEBI:15378"/>
        <dbReference type="ChEBI" id="CHEBI:30616"/>
        <dbReference type="ChEBI" id="CHEBI:43474"/>
        <dbReference type="ChEBI" id="CHEBI:57305"/>
        <dbReference type="ChEBI" id="CHEBI:57925"/>
        <dbReference type="ChEBI" id="CHEBI:58173"/>
        <dbReference type="ChEBI" id="CHEBI:456216"/>
        <dbReference type="EC" id="6.3.2.3"/>
    </reaction>
</comment>
<feature type="binding site" evidence="10">
    <location>
        <position position="402"/>
    </location>
    <ligand>
        <name>ATP</name>
        <dbReference type="ChEBI" id="CHEBI:30616"/>
    </ligand>
</feature>
<evidence type="ECO:0000256" key="6">
    <source>
        <dbReference type="ARBA" id="ARBA00022741"/>
    </source>
</evidence>
<keyword evidence="7 9" id="KW-0067">ATP-binding</keyword>
<feature type="binding site" evidence="11">
    <location>
        <position position="395"/>
    </location>
    <ligand>
        <name>Mg(2+)</name>
        <dbReference type="ChEBI" id="CHEBI:18420"/>
    </ligand>
</feature>
<reference evidence="13" key="1">
    <citation type="submission" date="2019-06" db="EMBL/GenBank/DDBJ databases">
        <authorList>
            <person name="Zheng W."/>
        </authorList>
    </citation>
    <scope>NUCLEOTIDE SEQUENCE</scope>
    <source>
        <strain evidence="13">QDHG01</strain>
    </source>
</reference>
<dbReference type="InterPro" id="IPR016185">
    <property type="entry name" value="PreATP-grasp_dom_sf"/>
</dbReference>
<evidence type="ECO:0000313" key="13">
    <source>
        <dbReference type="EMBL" id="TNV79883.1"/>
    </source>
</evidence>
<dbReference type="GO" id="GO:0004363">
    <property type="term" value="F:glutathione synthase activity"/>
    <property type="evidence" value="ECO:0007669"/>
    <property type="project" value="UniProtKB-UniRule"/>
</dbReference>
<dbReference type="PANTHER" id="PTHR11130:SF0">
    <property type="entry name" value="GLUTATHIONE SYNTHETASE"/>
    <property type="match status" value="1"/>
</dbReference>
<feature type="domain" description="Glutathione synthase substrate-binding" evidence="12">
    <location>
        <begin position="219"/>
        <end position="324"/>
    </location>
</feature>
<evidence type="ECO:0000256" key="2">
    <source>
        <dbReference type="ARBA" id="ARBA00010385"/>
    </source>
</evidence>
<dbReference type="PANTHER" id="PTHR11130">
    <property type="entry name" value="GLUTATHIONE SYNTHETASE"/>
    <property type="match status" value="1"/>
</dbReference>
<dbReference type="Pfam" id="PF03199">
    <property type="entry name" value="GSH_synthase"/>
    <property type="match status" value="1"/>
</dbReference>
<dbReference type="PIRSF" id="PIRSF001558">
    <property type="entry name" value="GSHase"/>
    <property type="match status" value="1"/>
</dbReference>
<dbReference type="AlphaFoldDB" id="A0A8J8NQY3"/>
<feature type="binding site" evidence="10">
    <location>
        <position position="487"/>
    </location>
    <ligand>
        <name>ATP</name>
        <dbReference type="ChEBI" id="CHEBI:30616"/>
    </ligand>
</feature>
<feature type="binding site" evidence="10">
    <location>
        <position position="485"/>
    </location>
    <ligand>
        <name>substrate</name>
    </ligand>
</feature>
<dbReference type="GO" id="GO:0043295">
    <property type="term" value="F:glutathione binding"/>
    <property type="evidence" value="ECO:0007669"/>
    <property type="project" value="UniProtKB-UniRule"/>
</dbReference>
<dbReference type="InterPro" id="IPR037013">
    <property type="entry name" value="GSH-S_sub-bd_sf"/>
</dbReference>
<dbReference type="InterPro" id="IPR014049">
    <property type="entry name" value="Glutathione_synthase_N_euk"/>
</dbReference>
<keyword evidence="14" id="KW-1185">Reference proteome</keyword>
<evidence type="ECO:0000256" key="11">
    <source>
        <dbReference type="PIRSR" id="PIRSR001558-2"/>
    </source>
</evidence>
<evidence type="ECO:0000256" key="3">
    <source>
        <dbReference type="ARBA" id="ARBA00022598"/>
    </source>
</evidence>
<comment type="pathway">
    <text evidence="1 9">Sulfur metabolism; glutathione biosynthesis; glutathione from L-cysteine and L-glutamate: step 2/2.</text>
</comment>
<comment type="caution">
    <text evidence="13">The sequence shown here is derived from an EMBL/GenBank/DDBJ whole genome shotgun (WGS) entry which is preliminary data.</text>
</comment>
<dbReference type="Gene3D" id="3.30.1490.50">
    <property type="match status" value="1"/>
</dbReference>